<accession>A0ABZ0QNZ5</accession>
<evidence type="ECO:0000256" key="8">
    <source>
        <dbReference type="ARBA" id="ARBA00023065"/>
    </source>
</evidence>
<dbReference type="InterPro" id="IPR000568">
    <property type="entry name" value="ATP_synth_F0_asu"/>
</dbReference>
<evidence type="ECO:0000256" key="6">
    <source>
        <dbReference type="ARBA" id="ARBA00022781"/>
    </source>
</evidence>
<keyword evidence="8 11" id="KW-0406">Ion transport</keyword>
<evidence type="ECO:0000256" key="2">
    <source>
        <dbReference type="ARBA" id="ARBA00006810"/>
    </source>
</evidence>
<keyword evidence="14" id="KW-1185">Reference proteome</keyword>
<keyword evidence="3 11" id="KW-0813">Transport</keyword>
<evidence type="ECO:0000256" key="7">
    <source>
        <dbReference type="ARBA" id="ARBA00022989"/>
    </source>
</evidence>
<keyword evidence="7 11" id="KW-1133">Transmembrane helix</keyword>
<dbReference type="PROSITE" id="PS00449">
    <property type="entry name" value="ATPASE_A"/>
    <property type="match status" value="1"/>
</dbReference>
<evidence type="ECO:0000256" key="1">
    <source>
        <dbReference type="ARBA" id="ARBA00004141"/>
    </source>
</evidence>
<gene>
    <name evidence="11 13" type="primary">atpB</name>
    <name evidence="13" type="ORF">Q5761_00650</name>
</gene>
<evidence type="ECO:0000256" key="5">
    <source>
        <dbReference type="ARBA" id="ARBA00022692"/>
    </source>
</evidence>
<comment type="similarity">
    <text evidence="2 11 12">Belongs to the ATPase A chain family.</text>
</comment>
<feature type="transmembrane region" description="Helical" evidence="11">
    <location>
        <begin position="132"/>
        <end position="152"/>
    </location>
</feature>
<proteinExistence type="inferred from homology"/>
<dbReference type="InterPro" id="IPR035908">
    <property type="entry name" value="F0_ATP_A_sf"/>
</dbReference>
<dbReference type="PRINTS" id="PR00123">
    <property type="entry name" value="ATPASEA"/>
</dbReference>
<feature type="transmembrane region" description="Helical" evidence="11">
    <location>
        <begin position="99"/>
        <end position="120"/>
    </location>
</feature>
<keyword evidence="4 11" id="KW-0138">CF(0)</keyword>
<dbReference type="SUPFAM" id="SSF81336">
    <property type="entry name" value="F1F0 ATP synthase subunit A"/>
    <property type="match status" value="1"/>
</dbReference>
<dbReference type="EMBL" id="CP132508">
    <property type="protein sequence ID" value="WPD19215.1"/>
    <property type="molecule type" value="Genomic_DNA"/>
</dbReference>
<keyword evidence="9 11" id="KW-0472">Membrane</keyword>
<evidence type="ECO:0000256" key="3">
    <source>
        <dbReference type="ARBA" id="ARBA00022448"/>
    </source>
</evidence>
<name>A0ABZ0QNZ5_9FIRM</name>
<keyword evidence="10 11" id="KW-0066">ATP synthesis</keyword>
<dbReference type="PANTHER" id="PTHR42823">
    <property type="entry name" value="ATP SYNTHASE SUBUNIT A, CHLOROPLASTIC"/>
    <property type="match status" value="1"/>
</dbReference>
<dbReference type="NCBIfam" id="TIGR01131">
    <property type="entry name" value="ATP_synt_6_or_A"/>
    <property type="match status" value="1"/>
</dbReference>
<evidence type="ECO:0000256" key="9">
    <source>
        <dbReference type="ARBA" id="ARBA00023136"/>
    </source>
</evidence>
<organism evidence="13 14">
    <name type="scientific">Thermaerobacter composti</name>
    <dbReference type="NCBI Taxonomy" id="554949"/>
    <lineage>
        <taxon>Bacteria</taxon>
        <taxon>Bacillati</taxon>
        <taxon>Bacillota</taxon>
        <taxon>Clostridia</taxon>
        <taxon>Eubacteriales</taxon>
        <taxon>Clostridiales Family XVII. Incertae Sedis</taxon>
        <taxon>Thermaerobacter</taxon>
    </lineage>
</organism>
<dbReference type="CDD" id="cd00310">
    <property type="entry name" value="ATP-synt_Fo_a_6"/>
    <property type="match status" value="1"/>
</dbReference>
<reference evidence="13 14" key="1">
    <citation type="submission" date="2023-08" db="EMBL/GenBank/DDBJ databases">
        <title>Genome sequence of Thermaerobacter compostii strain Ins1, a spore-forming filamentous bacterium isolated from a deep geothermal reservoir.</title>
        <authorList>
            <person name="Bregnard D."/>
            <person name="Gonzalez D."/>
            <person name="Junier P."/>
        </authorList>
    </citation>
    <scope>NUCLEOTIDE SEQUENCE [LARGE SCALE GENOMIC DNA]</scope>
    <source>
        <strain evidence="13 14">Ins1</strain>
    </source>
</reference>
<feature type="transmembrane region" description="Helical" evidence="11">
    <location>
        <begin position="192"/>
        <end position="214"/>
    </location>
</feature>
<evidence type="ECO:0000256" key="4">
    <source>
        <dbReference type="ARBA" id="ARBA00022547"/>
    </source>
</evidence>
<sequence>MSPWLQLAAAGGEAAGGAHGAEEGAHVVFHLFGLPVHESIVTMWIVMGILILFGVLAARSLHQVPRNRFQTAVEWAVDALYGFVADIMGRERARRFTPLLGSFFLLILLSNYTGLLPVLPHESWFQPPTSRWGVTGGLAIFTFVAVQAYGLAHHGLGYFRRFLEGPVFLWPLTVPLAVIEELIKPFSLSLRLFANIFGGEAVLSGLLAAMPWLVPAGVMFIEVIAGFVQALIFTMLSALYIEAATAEFHHEH</sequence>
<evidence type="ECO:0000256" key="11">
    <source>
        <dbReference type="HAMAP-Rule" id="MF_01393"/>
    </source>
</evidence>
<feature type="transmembrane region" description="Helical" evidence="11">
    <location>
        <begin position="220"/>
        <end position="241"/>
    </location>
</feature>
<keyword evidence="5 11" id="KW-0812">Transmembrane</keyword>
<dbReference type="HAMAP" id="MF_01393">
    <property type="entry name" value="ATP_synth_a_bact"/>
    <property type="match status" value="1"/>
</dbReference>
<evidence type="ECO:0000313" key="13">
    <source>
        <dbReference type="EMBL" id="WPD19215.1"/>
    </source>
</evidence>
<feature type="transmembrane region" description="Helical" evidence="11">
    <location>
        <begin position="36"/>
        <end position="58"/>
    </location>
</feature>
<comment type="subcellular location">
    <subcellularLocation>
        <location evidence="11 12">Cell membrane</location>
        <topology evidence="11 12">Multi-pass membrane protein</topology>
    </subcellularLocation>
    <subcellularLocation>
        <location evidence="1">Membrane</location>
        <topology evidence="1">Multi-pass membrane protein</topology>
    </subcellularLocation>
</comment>
<dbReference type="Gene3D" id="1.20.120.220">
    <property type="entry name" value="ATP synthase, F0 complex, subunit A"/>
    <property type="match status" value="1"/>
</dbReference>
<dbReference type="PANTHER" id="PTHR42823:SF3">
    <property type="entry name" value="ATP SYNTHASE SUBUNIT A, CHLOROPLASTIC"/>
    <property type="match status" value="1"/>
</dbReference>
<dbReference type="RefSeq" id="WP_318750802.1">
    <property type="nucleotide sequence ID" value="NZ_CP132508.1"/>
</dbReference>
<dbReference type="InterPro" id="IPR045082">
    <property type="entry name" value="ATP_syn_F0_a_bact/chloroplast"/>
</dbReference>
<keyword evidence="6 11" id="KW-0375">Hydrogen ion transport</keyword>
<protein>
    <recommendedName>
        <fullName evidence="11 12">ATP synthase subunit a</fullName>
    </recommendedName>
    <alternativeName>
        <fullName evidence="11">ATP synthase F0 sector subunit a</fullName>
    </alternativeName>
    <alternativeName>
        <fullName evidence="11">F-ATPase subunit 6</fullName>
    </alternativeName>
</protein>
<comment type="function">
    <text evidence="11 12">Key component of the proton channel; it plays a direct role in the translocation of protons across the membrane.</text>
</comment>
<dbReference type="InterPro" id="IPR023011">
    <property type="entry name" value="ATP_synth_F0_asu_AS"/>
</dbReference>
<dbReference type="Pfam" id="PF00119">
    <property type="entry name" value="ATP-synt_A"/>
    <property type="match status" value="1"/>
</dbReference>
<evidence type="ECO:0000256" key="10">
    <source>
        <dbReference type="ARBA" id="ARBA00023310"/>
    </source>
</evidence>
<dbReference type="Proteomes" id="UP001304683">
    <property type="component" value="Chromosome"/>
</dbReference>
<keyword evidence="11" id="KW-1003">Cell membrane</keyword>
<evidence type="ECO:0000313" key="14">
    <source>
        <dbReference type="Proteomes" id="UP001304683"/>
    </source>
</evidence>
<evidence type="ECO:0000256" key="12">
    <source>
        <dbReference type="RuleBase" id="RU000483"/>
    </source>
</evidence>